<evidence type="ECO:0000256" key="10">
    <source>
        <dbReference type="ARBA" id="ARBA00023295"/>
    </source>
</evidence>
<keyword evidence="4" id="KW-0328">Glycosyltransferase</keyword>
<keyword evidence="18" id="KW-1185">Reference proteome</keyword>
<dbReference type="Proteomes" id="UP001321749">
    <property type="component" value="Unassembled WGS sequence"/>
</dbReference>
<dbReference type="GO" id="GO:0009277">
    <property type="term" value="C:fungal-type cell wall"/>
    <property type="evidence" value="ECO:0007669"/>
    <property type="project" value="TreeGrafter"/>
</dbReference>
<feature type="domain" description="GH16" evidence="16">
    <location>
        <begin position="33"/>
        <end position="244"/>
    </location>
</feature>
<comment type="similarity">
    <text evidence="12">Belongs to the glycosyl hydrolase 16 family. CRH1 subfamily.</text>
</comment>
<keyword evidence="8 14" id="KW-0472">Membrane</keyword>
<protein>
    <recommendedName>
        <fullName evidence="3">chitinase</fullName>
        <ecNumber evidence="3">3.2.1.14</ecNumber>
    </recommendedName>
</protein>
<dbReference type="Gene3D" id="2.60.120.200">
    <property type="match status" value="1"/>
</dbReference>
<proteinExistence type="inferred from homology"/>
<dbReference type="CDD" id="cd02183">
    <property type="entry name" value="GH16_fungal_CRH1_transglycosylase"/>
    <property type="match status" value="1"/>
</dbReference>
<evidence type="ECO:0000256" key="2">
    <source>
        <dbReference type="ARBA" id="ARBA00004370"/>
    </source>
</evidence>
<dbReference type="PROSITE" id="PS51762">
    <property type="entry name" value="GH16_2"/>
    <property type="match status" value="1"/>
</dbReference>
<comment type="subcellular location">
    <subcellularLocation>
        <location evidence="2">Membrane</location>
    </subcellularLocation>
</comment>
<feature type="transmembrane region" description="Helical" evidence="14">
    <location>
        <begin position="304"/>
        <end position="326"/>
    </location>
</feature>
<dbReference type="SUPFAM" id="SSF49899">
    <property type="entry name" value="Concanavalin A-like lectins/glucanases"/>
    <property type="match status" value="1"/>
</dbReference>
<evidence type="ECO:0000256" key="12">
    <source>
        <dbReference type="ARBA" id="ARBA00038074"/>
    </source>
</evidence>
<feature type="region of interest" description="Disordered" evidence="13">
    <location>
        <begin position="351"/>
        <end position="383"/>
    </location>
</feature>
<evidence type="ECO:0000313" key="18">
    <source>
        <dbReference type="Proteomes" id="UP001321749"/>
    </source>
</evidence>
<sequence length="546" mass="57620">MRLPQSLKPSALALLAGAFLAGNVAAQVSTDCFPMAKECPPDPALGMDTSFNFNVTPSYELWETTVGPVTYDQETGAAFTVAKQKDSPTIRSKFYFFWGRAEIWMKAAKGTGIISSMMFLSDNLDEIDWEFFGGNDTIAQSNYFGKNSSSFVNAGYHPVQGGIHEDYHNYTIEWTKDFLDFYVDGNKVRTLLPGDADGGRLYPQTPMRLFIGIWAGGDPDLPPGTREWAGGTTDYSQGPYTMYVKSVEVEDYSTGKEYVYTDRSGSWESIKIVEGNSTASVAYNKPPKKTLAQKWNELPNTAKIAVYASGAGVGGILLVVGMFYCIRQRRRGAAEAKANLARAEQDRVELAGFKRPGSSGGTEYKSQISSGDGAAGGSTSSNSVGSPINEKFGAAGYAAVGAAGAAAVARAPDSPGGPGSPKANEPLLRNGPPSPGFPPGQAPFGEALRSPTAAMFGQSMSPPPLQPLPHPPNRAMTNPGTAGAAGSAHGFDFGIPQRSATINPAPTASGYGNPPGPQPQYGNGEDQAYWDAMKGGNRNSGGGGLL</sequence>
<feature type="signal peptide" evidence="15">
    <location>
        <begin position="1"/>
        <end position="26"/>
    </location>
</feature>
<evidence type="ECO:0000256" key="4">
    <source>
        <dbReference type="ARBA" id="ARBA00022676"/>
    </source>
</evidence>
<keyword evidence="14" id="KW-0812">Transmembrane</keyword>
<keyword evidence="6 15" id="KW-0732">Signal</keyword>
<comment type="catalytic activity">
    <reaction evidence="1">
        <text>Random endo-hydrolysis of N-acetyl-beta-D-glucosaminide (1-&gt;4)-beta-linkages in chitin and chitodextrins.</text>
        <dbReference type="EC" id="3.2.1.14"/>
    </reaction>
</comment>
<feature type="chain" id="PRO_5043787841" description="chitinase" evidence="15">
    <location>
        <begin position="27"/>
        <end position="546"/>
    </location>
</feature>
<feature type="compositionally biased region" description="Pro residues" evidence="13">
    <location>
        <begin position="461"/>
        <end position="472"/>
    </location>
</feature>
<evidence type="ECO:0000256" key="9">
    <source>
        <dbReference type="ARBA" id="ARBA00023180"/>
    </source>
</evidence>
<keyword evidence="14" id="KW-1133">Transmembrane helix</keyword>
<evidence type="ECO:0000256" key="6">
    <source>
        <dbReference type="ARBA" id="ARBA00022729"/>
    </source>
</evidence>
<dbReference type="GO" id="GO:0005975">
    <property type="term" value="P:carbohydrate metabolic process"/>
    <property type="evidence" value="ECO:0007669"/>
    <property type="project" value="InterPro"/>
</dbReference>
<evidence type="ECO:0000256" key="14">
    <source>
        <dbReference type="SAM" id="Phobius"/>
    </source>
</evidence>
<evidence type="ECO:0000313" key="17">
    <source>
        <dbReference type="EMBL" id="KAK4464557.1"/>
    </source>
</evidence>
<gene>
    <name evidence="17" type="ORF">QBC42DRAFT_220498</name>
</gene>
<keyword evidence="7 17" id="KW-0378">Hydrolase</keyword>
<keyword evidence="11" id="KW-0961">Cell wall biogenesis/degradation</keyword>
<dbReference type="PANTHER" id="PTHR10963">
    <property type="entry name" value="GLYCOSYL HYDROLASE-RELATED"/>
    <property type="match status" value="1"/>
</dbReference>
<evidence type="ECO:0000256" key="3">
    <source>
        <dbReference type="ARBA" id="ARBA00012729"/>
    </source>
</evidence>
<dbReference type="EC" id="3.2.1.14" evidence="3"/>
<reference evidence="17" key="2">
    <citation type="submission" date="2023-06" db="EMBL/GenBank/DDBJ databases">
        <authorList>
            <consortium name="Lawrence Berkeley National Laboratory"/>
            <person name="Mondo S.J."/>
            <person name="Hensen N."/>
            <person name="Bonometti L."/>
            <person name="Westerberg I."/>
            <person name="Brannstrom I.O."/>
            <person name="Guillou S."/>
            <person name="Cros-Aarteil S."/>
            <person name="Calhoun S."/>
            <person name="Haridas S."/>
            <person name="Kuo A."/>
            <person name="Pangilinan J."/>
            <person name="Riley R."/>
            <person name="Labutti K."/>
            <person name="Andreopoulos B."/>
            <person name="Lipzen A."/>
            <person name="Chen C."/>
            <person name="Yanf M."/>
            <person name="Daum C."/>
            <person name="Ng V."/>
            <person name="Clum A."/>
            <person name="Steindorff A."/>
            <person name="Ohm R."/>
            <person name="Martin F."/>
            <person name="Silar P."/>
            <person name="Natvig D."/>
            <person name="Lalanne C."/>
            <person name="Gautier V."/>
            <person name="Ament-Velasquez S.L."/>
            <person name="Kruys A."/>
            <person name="Hutchinson M.I."/>
            <person name="Powell A.J."/>
            <person name="Barry K."/>
            <person name="Miller A.N."/>
            <person name="Grigoriev I.V."/>
            <person name="Debuchy R."/>
            <person name="Gladieux P."/>
            <person name="Thoren M.H."/>
            <person name="Johannesson H."/>
        </authorList>
    </citation>
    <scope>NUCLEOTIDE SEQUENCE</scope>
    <source>
        <strain evidence="17">PSN324</strain>
    </source>
</reference>
<name>A0AAV9HYG9_9PEZI</name>
<dbReference type="InterPro" id="IPR013320">
    <property type="entry name" value="ConA-like_dom_sf"/>
</dbReference>
<keyword evidence="5" id="KW-0808">Transferase</keyword>
<comment type="caution">
    <text evidence="17">The sequence shown here is derived from an EMBL/GenBank/DDBJ whole genome shotgun (WGS) entry which is preliminary data.</text>
</comment>
<accession>A0AAV9HYG9</accession>
<dbReference type="GO" id="GO:0008843">
    <property type="term" value="F:endochitinase activity"/>
    <property type="evidence" value="ECO:0007669"/>
    <property type="project" value="UniProtKB-EC"/>
</dbReference>
<evidence type="ECO:0000259" key="16">
    <source>
        <dbReference type="PROSITE" id="PS51762"/>
    </source>
</evidence>
<evidence type="ECO:0000256" key="8">
    <source>
        <dbReference type="ARBA" id="ARBA00023136"/>
    </source>
</evidence>
<dbReference type="InterPro" id="IPR050546">
    <property type="entry name" value="Glycosyl_Hydrlase_16"/>
</dbReference>
<organism evidence="17 18">
    <name type="scientific">Cladorrhinum samala</name>
    <dbReference type="NCBI Taxonomy" id="585594"/>
    <lineage>
        <taxon>Eukaryota</taxon>
        <taxon>Fungi</taxon>
        <taxon>Dikarya</taxon>
        <taxon>Ascomycota</taxon>
        <taxon>Pezizomycotina</taxon>
        <taxon>Sordariomycetes</taxon>
        <taxon>Sordariomycetidae</taxon>
        <taxon>Sordariales</taxon>
        <taxon>Podosporaceae</taxon>
        <taxon>Cladorrhinum</taxon>
    </lineage>
</organism>
<evidence type="ECO:0000256" key="5">
    <source>
        <dbReference type="ARBA" id="ARBA00022679"/>
    </source>
</evidence>
<evidence type="ECO:0000256" key="13">
    <source>
        <dbReference type="SAM" id="MobiDB-lite"/>
    </source>
</evidence>
<feature type="region of interest" description="Disordered" evidence="13">
    <location>
        <begin position="409"/>
        <end position="546"/>
    </location>
</feature>
<evidence type="ECO:0000256" key="7">
    <source>
        <dbReference type="ARBA" id="ARBA00022801"/>
    </source>
</evidence>
<dbReference type="GO" id="GO:0031505">
    <property type="term" value="P:fungal-type cell wall organization"/>
    <property type="evidence" value="ECO:0007669"/>
    <property type="project" value="TreeGrafter"/>
</dbReference>
<reference evidence="17" key="1">
    <citation type="journal article" date="2023" name="Mol. Phylogenet. Evol.">
        <title>Genome-scale phylogeny and comparative genomics of the fungal order Sordariales.</title>
        <authorList>
            <person name="Hensen N."/>
            <person name="Bonometti L."/>
            <person name="Westerberg I."/>
            <person name="Brannstrom I.O."/>
            <person name="Guillou S."/>
            <person name="Cros-Aarteil S."/>
            <person name="Calhoun S."/>
            <person name="Haridas S."/>
            <person name="Kuo A."/>
            <person name="Mondo S."/>
            <person name="Pangilinan J."/>
            <person name="Riley R."/>
            <person name="LaButti K."/>
            <person name="Andreopoulos B."/>
            <person name="Lipzen A."/>
            <person name="Chen C."/>
            <person name="Yan M."/>
            <person name="Daum C."/>
            <person name="Ng V."/>
            <person name="Clum A."/>
            <person name="Steindorff A."/>
            <person name="Ohm R.A."/>
            <person name="Martin F."/>
            <person name="Silar P."/>
            <person name="Natvig D.O."/>
            <person name="Lalanne C."/>
            <person name="Gautier V."/>
            <person name="Ament-Velasquez S.L."/>
            <person name="Kruys A."/>
            <person name="Hutchinson M.I."/>
            <person name="Powell A.J."/>
            <person name="Barry K."/>
            <person name="Miller A.N."/>
            <person name="Grigoriev I.V."/>
            <person name="Debuchy R."/>
            <person name="Gladieux P."/>
            <person name="Hiltunen Thoren M."/>
            <person name="Johannesson H."/>
        </authorList>
    </citation>
    <scope>NUCLEOTIDE SEQUENCE</scope>
    <source>
        <strain evidence="17">PSN324</strain>
    </source>
</reference>
<keyword evidence="10" id="KW-0326">Glycosidase</keyword>
<evidence type="ECO:0000256" key="15">
    <source>
        <dbReference type="SAM" id="SignalP"/>
    </source>
</evidence>
<dbReference type="GO" id="GO:0016757">
    <property type="term" value="F:glycosyltransferase activity"/>
    <property type="evidence" value="ECO:0007669"/>
    <property type="project" value="UniProtKB-KW"/>
</dbReference>
<dbReference type="GO" id="GO:0016020">
    <property type="term" value="C:membrane"/>
    <property type="evidence" value="ECO:0007669"/>
    <property type="project" value="UniProtKB-SubCell"/>
</dbReference>
<evidence type="ECO:0000256" key="11">
    <source>
        <dbReference type="ARBA" id="ARBA00023316"/>
    </source>
</evidence>
<evidence type="ECO:0000256" key="1">
    <source>
        <dbReference type="ARBA" id="ARBA00000822"/>
    </source>
</evidence>
<dbReference type="InterPro" id="IPR000757">
    <property type="entry name" value="Beta-glucanase-like"/>
</dbReference>
<keyword evidence="9" id="KW-0325">Glycoprotein</keyword>
<dbReference type="Pfam" id="PF00722">
    <property type="entry name" value="Glyco_hydro_16"/>
    <property type="match status" value="1"/>
</dbReference>
<dbReference type="EMBL" id="MU864947">
    <property type="protein sequence ID" value="KAK4464557.1"/>
    <property type="molecule type" value="Genomic_DNA"/>
</dbReference>
<dbReference type="AlphaFoldDB" id="A0AAV9HYG9"/>
<feature type="compositionally biased region" description="Pro residues" evidence="13">
    <location>
        <begin position="432"/>
        <end position="441"/>
    </location>
</feature>
<feature type="compositionally biased region" description="Low complexity" evidence="13">
    <location>
        <begin position="366"/>
        <end position="383"/>
    </location>
</feature>
<dbReference type="PANTHER" id="PTHR10963:SF27">
    <property type="entry name" value="GLYCOSIDASE-RELATED"/>
    <property type="match status" value="1"/>
</dbReference>